<keyword evidence="21" id="KW-0137">Centromere</keyword>
<evidence type="ECO:0000256" key="12">
    <source>
        <dbReference type="ARBA" id="ARBA00022741"/>
    </source>
</evidence>
<evidence type="ECO:0000256" key="17">
    <source>
        <dbReference type="ARBA" id="ARBA00022843"/>
    </source>
</evidence>
<dbReference type="STRING" id="9365.ENSEEUP00000012466"/>
<evidence type="ECO:0000256" key="13">
    <source>
        <dbReference type="ARBA" id="ARBA00022776"/>
    </source>
</evidence>
<name>A0A1S3ALY7_ERIEU</name>
<evidence type="ECO:0000256" key="26">
    <source>
        <dbReference type="ARBA" id="ARBA00083762"/>
    </source>
</evidence>
<feature type="region of interest" description="Disordered" evidence="27">
    <location>
        <begin position="1"/>
        <end position="24"/>
    </location>
</feature>
<dbReference type="InParanoid" id="A0A1S3ALY7"/>
<dbReference type="PANTHER" id="PTHR14030:SF25">
    <property type="entry name" value="MITOTIC CHECKPOINT SERINE_THREONINE-PROTEIN KINASE BUB1 BETA"/>
    <property type="match status" value="1"/>
</dbReference>
<evidence type="ECO:0000256" key="16">
    <source>
        <dbReference type="ARBA" id="ARBA00022840"/>
    </source>
</evidence>
<evidence type="ECO:0000256" key="5">
    <source>
        <dbReference type="ARBA" id="ARBA00022454"/>
    </source>
</evidence>
<keyword evidence="8" id="KW-0597">Phosphoprotein</keyword>
<feature type="domain" description="Protein kinase" evidence="28">
    <location>
        <begin position="749"/>
        <end position="1048"/>
    </location>
</feature>
<dbReference type="PANTHER" id="PTHR14030">
    <property type="entry name" value="MITOTIC CHECKPOINT SERINE/THREONINE-PROTEIN KINASE BUB1"/>
    <property type="match status" value="1"/>
</dbReference>
<comment type="subcellular location">
    <subcellularLocation>
        <location evidence="3">Chromosome</location>
        <location evidence="3">Centromere</location>
        <location evidence="3">Kinetochore</location>
    </subcellularLocation>
    <subcellularLocation>
        <location evidence="2">Cytoplasm</location>
    </subcellularLocation>
    <subcellularLocation>
        <location evidence="1">Nucleus</location>
    </subcellularLocation>
</comment>
<dbReference type="GO" id="GO:0004674">
    <property type="term" value="F:protein serine/threonine kinase activity"/>
    <property type="evidence" value="ECO:0007669"/>
    <property type="project" value="UniProtKB-KW"/>
</dbReference>
<evidence type="ECO:0000256" key="23">
    <source>
        <dbReference type="ARBA" id="ARBA00048679"/>
    </source>
</evidence>
<dbReference type="SMART" id="SM00777">
    <property type="entry name" value="Mad3_BUB1_I"/>
    <property type="match status" value="1"/>
</dbReference>
<dbReference type="FunFam" id="1.25.40.430:FF:000002">
    <property type="entry name" value="mitotic checkpoint serine/threonine-protein kinase BUB1 beta"/>
    <property type="match status" value="1"/>
</dbReference>
<dbReference type="GO" id="GO:0005524">
    <property type="term" value="F:ATP binding"/>
    <property type="evidence" value="ECO:0007669"/>
    <property type="project" value="UniProtKB-KW"/>
</dbReference>
<dbReference type="InterPro" id="IPR013212">
    <property type="entry name" value="Mad3/Bub1_I"/>
</dbReference>
<dbReference type="GO" id="GO:0051301">
    <property type="term" value="P:cell division"/>
    <property type="evidence" value="ECO:0007669"/>
    <property type="project" value="UniProtKB-KW"/>
</dbReference>
<feature type="region of interest" description="Disordered" evidence="27">
    <location>
        <begin position="288"/>
        <end position="327"/>
    </location>
</feature>
<protein>
    <recommendedName>
        <fullName evidence="24">Mitotic checkpoint serine/threonine-protein kinase BUB1 beta</fullName>
        <ecNumber evidence="4">2.7.11.1</ecNumber>
    </recommendedName>
    <alternativeName>
        <fullName evidence="25">MAD3/BUB1-related protein kinase</fullName>
    </alternativeName>
    <alternativeName>
        <fullName evidence="26">Mitotic checkpoint kinase MAD3L</fullName>
    </alternativeName>
</protein>
<dbReference type="Proteomes" id="UP001652624">
    <property type="component" value="Chromosome 16"/>
</dbReference>
<evidence type="ECO:0000256" key="22">
    <source>
        <dbReference type="ARBA" id="ARBA00047899"/>
    </source>
</evidence>
<keyword evidence="14 31" id="KW-0418">Kinase</keyword>
<dbReference type="PROSITE" id="PS51489">
    <property type="entry name" value="BUB1_N"/>
    <property type="match status" value="1"/>
</dbReference>
<keyword evidence="7" id="KW-0723">Serine/threonine-protein kinase</keyword>
<accession>A0A1S3ALY7</accession>
<dbReference type="RefSeq" id="XP_007537391.1">
    <property type="nucleotide sequence ID" value="XM_007537329.2"/>
</dbReference>
<dbReference type="GO" id="GO:0005634">
    <property type="term" value="C:nucleus"/>
    <property type="evidence" value="ECO:0007669"/>
    <property type="project" value="UniProtKB-SubCell"/>
</dbReference>
<dbReference type="GO" id="GO:0007094">
    <property type="term" value="P:mitotic spindle assembly checkpoint signaling"/>
    <property type="evidence" value="ECO:0007669"/>
    <property type="project" value="InterPro"/>
</dbReference>
<evidence type="ECO:0000256" key="27">
    <source>
        <dbReference type="SAM" id="MobiDB-lite"/>
    </source>
</evidence>
<dbReference type="Pfam" id="PF08311">
    <property type="entry name" value="Mad3_BUB1_I"/>
    <property type="match status" value="1"/>
</dbReference>
<evidence type="ECO:0000256" key="4">
    <source>
        <dbReference type="ARBA" id="ARBA00012513"/>
    </source>
</evidence>
<keyword evidence="18" id="KW-0007">Acetylation</keyword>
<evidence type="ECO:0000256" key="6">
    <source>
        <dbReference type="ARBA" id="ARBA00022490"/>
    </source>
</evidence>
<dbReference type="CTD" id="701"/>
<keyword evidence="11" id="KW-0053">Apoptosis</keyword>
<evidence type="ECO:0000256" key="9">
    <source>
        <dbReference type="ARBA" id="ARBA00022618"/>
    </source>
</evidence>
<evidence type="ECO:0000256" key="19">
    <source>
        <dbReference type="ARBA" id="ARBA00023242"/>
    </source>
</evidence>
<evidence type="ECO:0000256" key="14">
    <source>
        <dbReference type="ARBA" id="ARBA00022777"/>
    </source>
</evidence>
<keyword evidence="16" id="KW-0067">ATP-binding</keyword>
<evidence type="ECO:0000313" key="30">
    <source>
        <dbReference type="Proteomes" id="UP001652624"/>
    </source>
</evidence>
<keyword evidence="12" id="KW-0547">Nucleotide-binding</keyword>
<dbReference type="FunCoup" id="A0A1S3ALY7">
    <property type="interactions" value="970"/>
</dbReference>
<dbReference type="InterPro" id="IPR015661">
    <property type="entry name" value="Bub1/Mad3"/>
</dbReference>
<proteinExistence type="predicted"/>
<sequence>MAELKKEDGAQGEASPLEGDEWELSKENVQPLRQGRIMSTLQGALAQQESACNTVLQQQKRAFESEIRFYSGNDPLDVWDRYISWTEQNYPQGGKESNMSTLLERAIEALQGEQRYYGDPRFLNLWLKLGHLCNEPLDMYSYLQSQGIGISLAQFYISWAEEYEARENFKKADMIFQEGIQQKAEPLERLQSQHRQFQARVSRQTLLALEEEAFESTAPQRSTLAELKSKGKKTAKAPINRVGSALKAANQNRAFQNPVPQQRPNNSRIAIFDENTGEASIAEFSRPTAQPWMAPPSSRAKENELQAGPWNTGRPLEHRPRNSTPSMTALPPVLPSFTPYVEETAQQPVMTPCKIEPSINHILSTRKPGKEETDLLQRVQNHQQESEEKKEKMMYCKEKIYAGVGEFSFEEIRAEAFRKKLKQQREAELQTIAEKKAEMQKQIEEMEKKLKEIQTTQQERAADEQEERISTTETDGLQIASKSEEIPGMIVSNFACPVNSCAREASLAENIWQVQPNSKCSSASFSIFDEFLPSEKQNTSLPHPTQVSALRRPLAILKTSESIISNEELSPDVCHEFTGIEPLSEDAIITGFRNVTLCPNPEDTCDFAQAARFVSTPFHEILPLKDLPSDAGKLLQEEELDAKTDEDQHSACGTRYNPTLSIKKLSPIIEDSREATHSSGFSGSSSSVTSTSSIKSLQIPEKLELTEIADNPTQSPWCLQYRRQLLLKSFPELNATAEFFVRDKPMPKLEIEMEIDLGDENYYIKEEYVICEDYKLFRVVSRNSTELTIIKVSSQPVTWDFYINLKLKERLNEECDDLCNCYQYQDGSIIWYQYRNCFSLQDLLQHSEFITHELIMLIVYNLLTVVEKLHKAEIVHGDLNPRSLIFRNGMKRIHDPSDCNRKNQALKIVDFSYSVDLGVQLDTFSLSSFPTVQSLEEQKILANCSSPYQVDLVGIADLAHLLLFKEHLQVFWDGSLWKLSQNMSELKDGDLWNKFFMRILNVHDDSTMSVLRELAVEMYEVFDATFQSHLNKAFWKVEKLNSLGTLLF</sequence>
<evidence type="ECO:0000256" key="20">
    <source>
        <dbReference type="ARBA" id="ARBA00023306"/>
    </source>
</evidence>
<keyword evidence="19" id="KW-0539">Nucleus</keyword>
<dbReference type="GO" id="GO:0006915">
    <property type="term" value="P:apoptotic process"/>
    <property type="evidence" value="ECO:0007669"/>
    <property type="project" value="UniProtKB-KW"/>
</dbReference>
<dbReference type="InterPro" id="IPR000719">
    <property type="entry name" value="Prot_kinase_dom"/>
</dbReference>
<evidence type="ECO:0000256" key="1">
    <source>
        <dbReference type="ARBA" id="ARBA00004123"/>
    </source>
</evidence>
<dbReference type="PROSITE" id="PS50011">
    <property type="entry name" value="PROTEIN_KINASE_DOM"/>
    <property type="match status" value="1"/>
</dbReference>
<evidence type="ECO:0000259" key="28">
    <source>
        <dbReference type="PROSITE" id="PS50011"/>
    </source>
</evidence>
<evidence type="ECO:0000256" key="2">
    <source>
        <dbReference type="ARBA" id="ARBA00004496"/>
    </source>
</evidence>
<keyword evidence="30" id="KW-1185">Reference proteome</keyword>
<keyword evidence="9" id="KW-0132">Cell division</keyword>
<dbReference type="GO" id="GO:0005737">
    <property type="term" value="C:cytoplasm"/>
    <property type="evidence" value="ECO:0007669"/>
    <property type="project" value="UniProtKB-SubCell"/>
</dbReference>
<keyword evidence="20" id="KW-0131">Cell cycle</keyword>
<dbReference type="SUPFAM" id="SSF56112">
    <property type="entry name" value="Protein kinase-like (PK-like)"/>
    <property type="match status" value="1"/>
</dbReference>
<evidence type="ECO:0000256" key="11">
    <source>
        <dbReference type="ARBA" id="ARBA00022703"/>
    </source>
</evidence>
<evidence type="ECO:0000256" key="25">
    <source>
        <dbReference type="ARBA" id="ARBA00080874"/>
    </source>
</evidence>
<evidence type="ECO:0000256" key="18">
    <source>
        <dbReference type="ARBA" id="ARBA00022990"/>
    </source>
</evidence>
<evidence type="ECO:0000256" key="15">
    <source>
        <dbReference type="ARBA" id="ARBA00022838"/>
    </source>
</evidence>
<feature type="domain" description="BUB1 N-terminal" evidence="29">
    <location>
        <begin position="63"/>
        <end position="223"/>
    </location>
</feature>
<keyword evidence="5" id="KW-0158">Chromosome</keyword>
<keyword evidence="17" id="KW-0832">Ubl conjugation</keyword>
<dbReference type="OrthoDB" id="248495at2759"/>
<dbReference type="GeneID" id="103126425"/>
<comment type="catalytic activity">
    <reaction evidence="23">
        <text>L-seryl-[protein] + ATP = O-phospho-L-seryl-[protein] + ADP + H(+)</text>
        <dbReference type="Rhea" id="RHEA:17989"/>
        <dbReference type="Rhea" id="RHEA-COMP:9863"/>
        <dbReference type="Rhea" id="RHEA-COMP:11604"/>
        <dbReference type="ChEBI" id="CHEBI:15378"/>
        <dbReference type="ChEBI" id="CHEBI:29999"/>
        <dbReference type="ChEBI" id="CHEBI:30616"/>
        <dbReference type="ChEBI" id="CHEBI:83421"/>
        <dbReference type="ChEBI" id="CHEBI:456216"/>
        <dbReference type="EC" id="2.7.11.1"/>
    </reaction>
</comment>
<gene>
    <name evidence="31" type="primary">BUB1B</name>
</gene>
<keyword evidence="10" id="KW-0808">Transferase</keyword>
<dbReference type="Gene3D" id="1.10.510.10">
    <property type="entry name" value="Transferase(Phosphotransferase) domain 1"/>
    <property type="match status" value="1"/>
</dbReference>
<keyword evidence="13" id="KW-0498">Mitosis</keyword>
<dbReference type="Gene3D" id="1.25.40.430">
    <property type="match status" value="1"/>
</dbReference>
<dbReference type="GO" id="GO:0051754">
    <property type="term" value="P:meiotic sister chromatid cohesion, centromeric"/>
    <property type="evidence" value="ECO:0007669"/>
    <property type="project" value="TreeGrafter"/>
</dbReference>
<evidence type="ECO:0000256" key="3">
    <source>
        <dbReference type="ARBA" id="ARBA00004629"/>
    </source>
</evidence>
<evidence type="ECO:0000256" key="10">
    <source>
        <dbReference type="ARBA" id="ARBA00022679"/>
    </source>
</evidence>
<evidence type="ECO:0000256" key="24">
    <source>
        <dbReference type="ARBA" id="ARBA00074450"/>
    </source>
</evidence>
<dbReference type="AlphaFoldDB" id="A0A1S3ALY7"/>
<feature type="compositionally biased region" description="Basic and acidic residues" evidence="27">
    <location>
        <begin position="460"/>
        <end position="470"/>
    </location>
</feature>
<dbReference type="eggNOG" id="KOG1166">
    <property type="taxonomic scope" value="Eukaryota"/>
</dbReference>
<evidence type="ECO:0000259" key="29">
    <source>
        <dbReference type="PROSITE" id="PS51489"/>
    </source>
</evidence>
<dbReference type="EC" id="2.7.11.1" evidence="4"/>
<comment type="catalytic activity">
    <reaction evidence="22">
        <text>L-threonyl-[protein] + ATP = O-phospho-L-threonyl-[protein] + ADP + H(+)</text>
        <dbReference type="Rhea" id="RHEA:46608"/>
        <dbReference type="Rhea" id="RHEA-COMP:11060"/>
        <dbReference type="Rhea" id="RHEA-COMP:11605"/>
        <dbReference type="ChEBI" id="CHEBI:15378"/>
        <dbReference type="ChEBI" id="CHEBI:30013"/>
        <dbReference type="ChEBI" id="CHEBI:30616"/>
        <dbReference type="ChEBI" id="CHEBI:61977"/>
        <dbReference type="ChEBI" id="CHEBI:456216"/>
        <dbReference type="EC" id="2.7.11.1"/>
    </reaction>
</comment>
<dbReference type="FunFam" id="1.10.510.10:FF:000494">
    <property type="entry name" value="mitotic checkpoint serine/threonine-protein kinase BUB1 beta"/>
    <property type="match status" value="1"/>
</dbReference>
<dbReference type="InterPro" id="IPR011009">
    <property type="entry name" value="Kinase-like_dom_sf"/>
</dbReference>
<dbReference type="GO" id="GO:0000940">
    <property type="term" value="C:outer kinetochore"/>
    <property type="evidence" value="ECO:0007669"/>
    <property type="project" value="UniProtKB-ARBA"/>
</dbReference>
<evidence type="ECO:0000256" key="7">
    <source>
        <dbReference type="ARBA" id="ARBA00022527"/>
    </source>
</evidence>
<evidence type="ECO:0000256" key="8">
    <source>
        <dbReference type="ARBA" id="ARBA00022553"/>
    </source>
</evidence>
<keyword evidence="6" id="KW-0963">Cytoplasm</keyword>
<keyword evidence="15" id="KW-0995">Kinetochore</keyword>
<evidence type="ECO:0000313" key="31">
    <source>
        <dbReference type="RefSeq" id="XP_007537391.1"/>
    </source>
</evidence>
<organism evidence="30 31">
    <name type="scientific">Erinaceus europaeus</name>
    <name type="common">Western European hedgehog</name>
    <dbReference type="NCBI Taxonomy" id="9365"/>
    <lineage>
        <taxon>Eukaryota</taxon>
        <taxon>Metazoa</taxon>
        <taxon>Chordata</taxon>
        <taxon>Craniata</taxon>
        <taxon>Vertebrata</taxon>
        <taxon>Euteleostomi</taxon>
        <taxon>Mammalia</taxon>
        <taxon>Eutheria</taxon>
        <taxon>Laurasiatheria</taxon>
        <taxon>Eulipotyphla</taxon>
        <taxon>Erinaceidae</taxon>
        <taxon>Erinaceinae</taxon>
        <taxon>Erinaceus</taxon>
    </lineage>
</organism>
<reference evidence="31" key="1">
    <citation type="submission" date="2025-08" db="UniProtKB">
        <authorList>
            <consortium name="RefSeq"/>
        </authorList>
    </citation>
    <scope>IDENTIFICATION</scope>
</reference>
<feature type="region of interest" description="Disordered" evidence="27">
    <location>
        <begin position="453"/>
        <end position="473"/>
    </location>
</feature>
<evidence type="ECO:0000256" key="21">
    <source>
        <dbReference type="ARBA" id="ARBA00023328"/>
    </source>
</evidence>